<protein>
    <submittedName>
        <fullName evidence="1">Uncharacterized protein</fullName>
    </submittedName>
</protein>
<sequence>MMKESHFTIFLSKRLGFCLRQSIFGSVLNTKKLSKSLIFGHMCVVLFGGY</sequence>
<comment type="caution">
    <text evidence="1">The sequence shown here is derived from an EMBL/GenBank/DDBJ whole genome shotgun (WGS) entry which is preliminary data.</text>
</comment>
<dbReference type="Proteomes" id="UP001417504">
    <property type="component" value="Unassembled WGS sequence"/>
</dbReference>
<keyword evidence="2" id="KW-1185">Reference proteome</keyword>
<dbReference type="AlphaFoldDB" id="A0AAP0ECN0"/>
<proteinExistence type="predicted"/>
<organism evidence="1 2">
    <name type="scientific">Stephania japonica</name>
    <dbReference type="NCBI Taxonomy" id="461633"/>
    <lineage>
        <taxon>Eukaryota</taxon>
        <taxon>Viridiplantae</taxon>
        <taxon>Streptophyta</taxon>
        <taxon>Embryophyta</taxon>
        <taxon>Tracheophyta</taxon>
        <taxon>Spermatophyta</taxon>
        <taxon>Magnoliopsida</taxon>
        <taxon>Ranunculales</taxon>
        <taxon>Menispermaceae</taxon>
        <taxon>Menispermoideae</taxon>
        <taxon>Cissampelideae</taxon>
        <taxon>Stephania</taxon>
    </lineage>
</organism>
<dbReference type="EMBL" id="JBBNAE010000010">
    <property type="protein sequence ID" value="KAK9090831.1"/>
    <property type="molecule type" value="Genomic_DNA"/>
</dbReference>
<evidence type="ECO:0000313" key="2">
    <source>
        <dbReference type="Proteomes" id="UP001417504"/>
    </source>
</evidence>
<name>A0AAP0ECN0_9MAGN</name>
<reference evidence="1 2" key="1">
    <citation type="submission" date="2024-01" db="EMBL/GenBank/DDBJ databases">
        <title>Genome assemblies of Stephania.</title>
        <authorList>
            <person name="Yang L."/>
        </authorList>
    </citation>
    <scope>NUCLEOTIDE SEQUENCE [LARGE SCALE GENOMIC DNA]</scope>
    <source>
        <strain evidence="1">QJT</strain>
        <tissue evidence="1">Leaf</tissue>
    </source>
</reference>
<gene>
    <name evidence="1" type="ORF">Sjap_024008</name>
</gene>
<accession>A0AAP0ECN0</accession>
<evidence type="ECO:0000313" key="1">
    <source>
        <dbReference type="EMBL" id="KAK9090831.1"/>
    </source>
</evidence>